<dbReference type="Pfam" id="PF07818">
    <property type="entry name" value="HCNGP"/>
    <property type="match status" value="1"/>
</dbReference>
<feature type="region of interest" description="Disordered" evidence="1">
    <location>
        <begin position="228"/>
        <end position="306"/>
    </location>
</feature>
<reference evidence="2" key="1">
    <citation type="journal article" date="2023" name="Mol. Biol. Evol.">
        <title>Third-Generation Sequencing Reveals the Adaptive Role of the Epigenome in Three Deep-Sea Polychaetes.</title>
        <authorList>
            <person name="Perez M."/>
            <person name="Aroh O."/>
            <person name="Sun Y."/>
            <person name="Lan Y."/>
            <person name="Juniper S.K."/>
            <person name="Young C.R."/>
            <person name="Angers B."/>
            <person name="Qian P.Y."/>
        </authorList>
    </citation>
    <scope>NUCLEOTIDE SEQUENCE</scope>
    <source>
        <strain evidence="2">R07B-5</strain>
    </source>
</reference>
<keyword evidence="3" id="KW-1185">Reference proteome</keyword>
<name>A0AAD9ULH6_RIDPI</name>
<feature type="compositionally biased region" description="Low complexity" evidence="1">
    <location>
        <begin position="274"/>
        <end position="291"/>
    </location>
</feature>
<sequence length="306" mass="33959">MDMPRTDSTQAMQTLIGAYADDDVSEDDDNNDVHNISGSDDETTQPATVVQNVTTEQKSNSETGTPPVKKSRLEQRKATRLVSYGADDLEDDEKDVEDEEEFGIDQMERSVDQEEMNSHMDTTGSVSVGGKKIHDKDVQLPPEPSGKCSNKLQEKITKFYDRMLREGLDLNAAIQKRKDFRNPSIYEKLITFCGINEKGTNYPLELYNPTIFGPESLYDELAKAQKAEMDRRERERKDRTKIEFVVGTKRSSGADSASAESRRKSKWDAQPQLAPAGINPAAIATTNATGTKGTVIPAIGSLKKSK</sequence>
<dbReference type="PANTHER" id="PTHR13464">
    <property type="entry name" value="TRANSCRIPTIONAL REGULATOR PROTEIN HCNGP"/>
    <property type="match status" value="1"/>
</dbReference>
<comment type="caution">
    <text evidence="2">The sequence shown here is derived from an EMBL/GenBank/DDBJ whole genome shotgun (WGS) entry which is preliminary data.</text>
</comment>
<evidence type="ECO:0008006" key="4">
    <source>
        <dbReference type="Google" id="ProtNLM"/>
    </source>
</evidence>
<feature type="compositionally biased region" description="Polar residues" evidence="1">
    <location>
        <begin position="34"/>
        <end position="64"/>
    </location>
</feature>
<dbReference type="Proteomes" id="UP001209878">
    <property type="component" value="Unassembled WGS sequence"/>
</dbReference>
<feature type="compositionally biased region" description="Acidic residues" evidence="1">
    <location>
        <begin position="87"/>
        <end position="103"/>
    </location>
</feature>
<dbReference type="GO" id="GO:0006355">
    <property type="term" value="P:regulation of DNA-templated transcription"/>
    <property type="evidence" value="ECO:0007669"/>
    <property type="project" value="InterPro"/>
</dbReference>
<dbReference type="EMBL" id="JAODUO010000008">
    <property type="protein sequence ID" value="KAK2193662.1"/>
    <property type="molecule type" value="Genomic_DNA"/>
</dbReference>
<evidence type="ECO:0000313" key="3">
    <source>
        <dbReference type="Proteomes" id="UP001209878"/>
    </source>
</evidence>
<dbReference type="PANTHER" id="PTHR13464:SF0">
    <property type="entry name" value="SAP30-BINDING PROTEIN"/>
    <property type="match status" value="1"/>
</dbReference>
<dbReference type="AlphaFoldDB" id="A0AAD9ULH6"/>
<dbReference type="InterPro" id="IPR012479">
    <property type="entry name" value="SAP30BP"/>
</dbReference>
<feature type="compositionally biased region" description="Polar residues" evidence="1">
    <location>
        <begin position="1"/>
        <end position="13"/>
    </location>
</feature>
<gene>
    <name evidence="2" type="ORF">NP493_8g01013</name>
</gene>
<proteinExistence type="predicted"/>
<organism evidence="2 3">
    <name type="scientific">Ridgeia piscesae</name>
    <name type="common">Tubeworm</name>
    <dbReference type="NCBI Taxonomy" id="27915"/>
    <lineage>
        <taxon>Eukaryota</taxon>
        <taxon>Metazoa</taxon>
        <taxon>Spiralia</taxon>
        <taxon>Lophotrochozoa</taxon>
        <taxon>Annelida</taxon>
        <taxon>Polychaeta</taxon>
        <taxon>Sedentaria</taxon>
        <taxon>Canalipalpata</taxon>
        <taxon>Sabellida</taxon>
        <taxon>Siboglinidae</taxon>
        <taxon>Ridgeia</taxon>
    </lineage>
</organism>
<feature type="compositionally biased region" description="Polar residues" evidence="1">
    <location>
        <begin position="249"/>
        <end position="259"/>
    </location>
</feature>
<protein>
    <recommendedName>
        <fullName evidence="4">SAP30-binding protein</fullName>
    </recommendedName>
</protein>
<feature type="compositionally biased region" description="Basic and acidic residues" evidence="1">
    <location>
        <begin position="228"/>
        <end position="242"/>
    </location>
</feature>
<accession>A0AAD9ULH6</accession>
<evidence type="ECO:0000256" key="1">
    <source>
        <dbReference type="SAM" id="MobiDB-lite"/>
    </source>
</evidence>
<feature type="region of interest" description="Disordered" evidence="1">
    <location>
        <begin position="1"/>
        <end position="103"/>
    </location>
</feature>
<evidence type="ECO:0000313" key="2">
    <source>
        <dbReference type="EMBL" id="KAK2193662.1"/>
    </source>
</evidence>
<dbReference type="GO" id="GO:0005634">
    <property type="term" value="C:nucleus"/>
    <property type="evidence" value="ECO:0007669"/>
    <property type="project" value="TreeGrafter"/>
</dbReference>
<feature type="compositionally biased region" description="Acidic residues" evidence="1">
    <location>
        <begin position="20"/>
        <end position="30"/>
    </location>
</feature>